<comment type="similarity">
    <text evidence="7">Belongs to the binding-protein-dependent transport system permease family.</text>
</comment>
<organism evidence="9 10">
    <name type="scientific">Alteribacter keqinensis</name>
    <dbReference type="NCBI Taxonomy" id="2483800"/>
    <lineage>
        <taxon>Bacteria</taxon>
        <taxon>Bacillati</taxon>
        <taxon>Bacillota</taxon>
        <taxon>Bacilli</taxon>
        <taxon>Bacillales</taxon>
        <taxon>Bacillaceae</taxon>
        <taxon>Alteribacter</taxon>
    </lineage>
</organism>
<proteinExistence type="inferred from homology"/>
<feature type="domain" description="ABC transmembrane type-1" evidence="8">
    <location>
        <begin position="74"/>
        <end position="265"/>
    </location>
</feature>
<keyword evidence="10" id="KW-1185">Reference proteome</keyword>
<dbReference type="Pfam" id="PF00528">
    <property type="entry name" value="BPD_transp_1"/>
    <property type="match status" value="1"/>
</dbReference>
<feature type="transmembrane region" description="Helical" evidence="7">
    <location>
        <begin position="242"/>
        <end position="265"/>
    </location>
</feature>
<evidence type="ECO:0000256" key="7">
    <source>
        <dbReference type="RuleBase" id="RU363032"/>
    </source>
</evidence>
<evidence type="ECO:0000313" key="9">
    <source>
        <dbReference type="EMBL" id="RNA67675.1"/>
    </source>
</evidence>
<comment type="caution">
    <text evidence="9">The sequence shown here is derived from an EMBL/GenBank/DDBJ whole genome shotgun (WGS) entry which is preliminary data.</text>
</comment>
<dbReference type="InterPro" id="IPR035906">
    <property type="entry name" value="MetI-like_sf"/>
</dbReference>
<dbReference type="AlphaFoldDB" id="A0A3M7TQD9"/>
<dbReference type="GO" id="GO:0055085">
    <property type="term" value="P:transmembrane transport"/>
    <property type="evidence" value="ECO:0007669"/>
    <property type="project" value="InterPro"/>
</dbReference>
<keyword evidence="6 7" id="KW-0472">Membrane</keyword>
<keyword evidence="4 7" id="KW-0812">Transmembrane</keyword>
<evidence type="ECO:0000256" key="3">
    <source>
        <dbReference type="ARBA" id="ARBA00022475"/>
    </source>
</evidence>
<dbReference type="Gene3D" id="1.10.3720.10">
    <property type="entry name" value="MetI-like"/>
    <property type="match status" value="1"/>
</dbReference>
<comment type="subcellular location">
    <subcellularLocation>
        <location evidence="1 7">Cell membrane</location>
        <topology evidence="1 7">Multi-pass membrane protein</topology>
    </subcellularLocation>
</comment>
<dbReference type="CDD" id="cd06261">
    <property type="entry name" value="TM_PBP2"/>
    <property type="match status" value="1"/>
</dbReference>
<dbReference type="PANTHER" id="PTHR32243">
    <property type="entry name" value="MALTOSE TRANSPORT SYSTEM PERMEASE-RELATED"/>
    <property type="match status" value="1"/>
</dbReference>
<keyword evidence="3" id="KW-1003">Cell membrane</keyword>
<gene>
    <name evidence="9" type="ORF">EBO34_13215</name>
</gene>
<feature type="transmembrane region" description="Helical" evidence="7">
    <location>
        <begin position="142"/>
        <end position="165"/>
    </location>
</feature>
<dbReference type="OrthoDB" id="9810086at2"/>
<evidence type="ECO:0000256" key="1">
    <source>
        <dbReference type="ARBA" id="ARBA00004651"/>
    </source>
</evidence>
<dbReference type="Proteomes" id="UP000278746">
    <property type="component" value="Unassembled WGS sequence"/>
</dbReference>
<dbReference type="RefSeq" id="WP_122899313.1">
    <property type="nucleotide sequence ID" value="NZ_RHIB01000002.1"/>
</dbReference>
<evidence type="ECO:0000313" key="10">
    <source>
        <dbReference type="Proteomes" id="UP000278746"/>
    </source>
</evidence>
<feature type="transmembrane region" description="Helical" evidence="7">
    <location>
        <begin position="109"/>
        <end position="130"/>
    </location>
</feature>
<protein>
    <submittedName>
        <fullName evidence="9">Carbohydrate ABC transporter permease</fullName>
    </submittedName>
</protein>
<evidence type="ECO:0000256" key="6">
    <source>
        <dbReference type="ARBA" id="ARBA00023136"/>
    </source>
</evidence>
<feature type="transmembrane region" description="Helical" evidence="7">
    <location>
        <begin position="12"/>
        <end position="34"/>
    </location>
</feature>
<dbReference type="GO" id="GO:0005886">
    <property type="term" value="C:plasma membrane"/>
    <property type="evidence" value="ECO:0007669"/>
    <property type="project" value="UniProtKB-SubCell"/>
</dbReference>
<accession>A0A3M7TQD9</accession>
<dbReference type="PROSITE" id="PS50928">
    <property type="entry name" value="ABC_TM1"/>
    <property type="match status" value="1"/>
</dbReference>
<dbReference type="PANTHER" id="PTHR32243:SF18">
    <property type="entry name" value="INNER MEMBRANE ABC TRANSPORTER PERMEASE PROTEIN YCJP"/>
    <property type="match status" value="1"/>
</dbReference>
<dbReference type="InterPro" id="IPR000515">
    <property type="entry name" value="MetI-like"/>
</dbReference>
<name>A0A3M7TQD9_9BACI</name>
<evidence type="ECO:0000256" key="4">
    <source>
        <dbReference type="ARBA" id="ARBA00022692"/>
    </source>
</evidence>
<evidence type="ECO:0000256" key="5">
    <source>
        <dbReference type="ARBA" id="ARBA00022989"/>
    </source>
</evidence>
<reference evidence="9 10" key="1">
    <citation type="submission" date="2018-10" db="EMBL/GenBank/DDBJ databases">
        <title>Bacillus Keqinensis sp. nov., a moderately halophilic bacterium isolated from a saline-alkaline lake.</title>
        <authorList>
            <person name="Wang H."/>
        </authorList>
    </citation>
    <scope>NUCLEOTIDE SEQUENCE [LARGE SCALE GENOMIC DNA]</scope>
    <source>
        <strain evidence="9 10">KQ-3</strain>
    </source>
</reference>
<feature type="transmembrane region" description="Helical" evidence="7">
    <location>
        <begin position="74"/>
        <end position="97"/>
    </location>
</feature>
<dbReference type="EMBL" id="RHIB01000002">
    <property type="protein sequence ID" value="RNA67675.1"/>
    <property type="molecule type" value="Genomic_DNA"/>
</dbReference>
<keyword evidence="2 7" id="KW-0813">Transport</keyword>
<feature type="transmembrane region" description="Helical" evidence="7">
    <location>
        <begin position="186"/>
        <end position="208"/>
    </location>
</feature>
<keyword evidence="5 7" id="KW-1133">Transmembrane helix</keyword>
<dbReference type="SUPFAM" id="SSF161098">
    <property type="entry name" value="MetI-like"/>
    <property type="match status" value="1"/>
</dbReference>
<evidence type="ECO:0000256" key="2">
    <source>
        <dbReference type="ARBA" id="ARBA00022448"/>
    </source>
</evidence>
<sequence>MSGQKSKWLKRGAVHGALITFFLILMAPVIVAFSTSLETFQGAMSWPPSLIKENPQWINYAEVWSGRYNFSGPFFNSLIIGASTVVLTILLAFPAAYAIAKFTFIGRGWLLFIVLMTQMFSPVVLIVGLYQQIQAYQLLNTLTGIVITNCAFTIPLSVWLLHGFLKNIPEELEEAAFVDGCSRVKGIIRIVIPLSAPGIAMAAIYSYIWSWNDLLIPLIYITDSSLRPVSLALTDFAGQNTIYWHEMMAASIIATVPIAIMFAFVQKYFVQGFTAGAIKG</sequence>
<evidence type="ECO:0000259" key="8">
    <source>
        <dbReference type="PROSITE" id="PS50928"/>
    </source>
</evidence>
<dbReference type="InterPro" id="IPR050901">
    <property type="entry name" value="BP-dep_ABC_trans_perm"/>
</dbReference>